<evidence type="ECO:0000259" key="14">
    <source>
        <dbReference type="PROSITE" id="PS50125"/>
    </source>
</evidence>
<evidence type="ECO:0000256" key="2">
    <source>
        <dbReference type="ARBA" id="ARBA00004141"/>
    </source>
</evidence>
<dbReference type="OrthoDB" id="354346at2759"/>
<dbReference type="AlphaFoldDB" id="A0A8J6AWI3"/>
<feature type="transmembrane region" description="Helical" evidence="13">
    <location>
        <begin position="594"/>
        <end position="614"/>
    </location>
</feature>
<dbReference type="Proteomes" id="UP000717585">
    <property type="component" value="Unassembled WGS sequence"/>
</dbReference>
<keyword evidence="6" id="KW-0547">Nucleotide-binding</keyword>
<evidence type="ECO:0000256" key="10">
    <source>
        <dbReference type="ARBA" id="ARBA00023136"/>
    </source>
</evidence>
<keyword evidence="8" id="KW-0460">Magnesium</keyword>
<evidence type="ECO:0000256" key="5">
    <source>
        <dbReference type="ARBA" id="ARBA00022723"/>
    </source>
</evidence>
<comment type="caution">
    <text evidence="15">The sequence shown here is derived from an EMBL/GenBank/DDBJ whole genome shotgun (WGS) entry which is preliminary data.</text>
</comment>
<keyword evidence="11" id="KW-0456">Lyase</keyword>
<evidence type="ECO:0000256" key="6">
    <source>
        <dbReference type="ARBA" id="ARBA00022741"/>
    </source>
</evidence>
<feature type="transmembrane region" description="Helical" evidence="13">
    <location>
        <begin position="65"/>
        <end position="88"/>
    </location>
</feature>
<evidence type="ECO:0000256" key="4">
    <source>
        <dbReference type="ARBA" id="ARBA00022692"/>
    </source>
</evidence>
<keyword evidence="5" id="KW-0479">Metal-binding</keyword>
<feature type="transmembrane region" description="Helical" evidence="13">
    <location>
        <begin position="650"/>
        <end position="667"/>
    </location>
</feature>
<dbReference type="InterPro" id="IPR001054">
    <property type="entry name" value="A/G_cyclase"/>
</dbReference>
<feature type="transmembrane region" description="Helical" evidence="13">
    <location>
        <begin position="621"/>
        <end position="644"/>
    </location>
</feature>
<keyword evidence="9 13" id="KW-1133">Transmembrane helix</keyword>
<evidence type="ECO:0000256" key="9">
    <source>
        <dbReference type="ARBA" id="ARBA00022989"/>
    </source>
</evidence>
<feature type="transmembrane region" description="Helical" evidence="13">
    <location>
        <begin position="496"/>
        <end position="516"/>
    </location>
</feature>
<dbReference type="SMART" id="SM00044">
    <property type="entry name" value="CYCc"/>
    <property type="match status" value="1"/>
</dbReference>
<reference evidence="15" key="1">
    <citation type="submission" date="2021-05" db="EMBL/GenBank/DDBJ databases">
        <title>A free-living protist that lacks canonical eukaryotic 1 DNA replication and segregation systems.</title>
        <authorList>
            <person name="Salas-Leiva D.E."/>
            <person name="Tromer E.C."/>
            <person name="Curtis B.A."/>
            <person name="Jerlstrom-Hultqvist J."/>
            <person name="Kolisko M."/>
            <person name="Yi Z."/>
            <person name="Salas-Leiva J.S."/>
            <person name="Gallot-Lavallee L."/>
            <person name="Kops G.J.P.L."/>
            <person name="Archibald J.M."/>
            <person name="Simpson A.G.B."/>
            <person name="Roger A.J."/>
        </authorList>
    </citation>
    <scope>NUCLEOTIDE SEQUENCE</scope>
    <source>
        <strain evidence="15">BICM</strain>
    </source>
</reference>
<name>A0A8J6AWI3_9EUKA</name>
<dbReference type="EC" id="4.6.1.1" evidence="3"/>
<organism evidence="15 16">
    <name type="scientific">Carpediemonas membranifera</name>
    <dbReference type="NCBI Taxonomy" id="201153"/>
    <lineage>
        <taxon>Eukaryota</taxon>
        <taxon>Metamonada</taxon>
        <taxon>Carpediemonas-like organisms</taxon>
        <taxon>Carpediemonas</taxon>
    </lineage>
</organism>
<evidence type="ECO:0000313" key="16">
    <source>
        <dbReference type="Proteomes" id="UP000717585"/>
    </source>
</evidence>
<comment type="subcellular location">
    <subcellularLocation>
        <location evidence="2">Membrane</location>
        <topology evidence="2">Multi-pass membrane protein</topology>
    </subcellularLocation>
</comment>
<protein>
    <recommendedName>
        <fullName evidence="3">adenylate cyclase</fullName>
        <ecNumber evidence="3">4.6.1.1</ecNumber>
    </recommendedName>
</protein>
<evidence type="ECO:0000256" key="13">
    <source>
        <dbReference type="SAM" id="Phobius"/>
    </source>
</evidence>
<feature type="compositionally biased region" description="Polar residues" evidence="12">
    <location>
        <begin position="431"/>
        <end position="441"/>
    </location>
</feature>
<feature type="transmembrane region" description="Helical" evidence="13">
    <location>
        <begin position="144"/>
        <end position="162"/>
    </location>
</feature>
<gene>
    <name evidence="15" type="ORF">J8273_1633</name>
</gene>
<keyword evidence="4 13" id="KW-0812">Transmembrane</keyword>
<evidence type="ECO:0000256" key="12">
    <source>
        <dbReference type="SAM" id="MobiDB-lite"/>
    </source>
</evidence>
<dbReference type="CDD" id="cd07302">
    <property type="entry name" value="CHD"/>
    <property type="match status" value="2"/>
</dbReference>
<feature type="transmembrane region" description="Helical" evidence="13">
    <location>
        <begin position="562"/>
        <end position="582"/>
    </location>
</feature>
<dbReference type="Pfam" id="PF00211">
    <property type="entry name" value="Guanylate_cyc"/>
    <property type="match status" value="2"/>
</dbReference>
<feature type="transmembrane region" description="Helical" evidence="13">
    <location>
        <begin position="30"/>
        <end position="53"/>
    </location>
</feature>
<feature type="transmembrane region" description="Helical" evidence="13">
    <location>
        <begin position="528"/>
        <end position="550"/>
    </location>
</feature>
<dbReference type="PANTHER" id="PTHR45627">
    <property type="entry name" value="ADENYLATE CYCLASE TYPE 1"/>
    <property type="match status" value="1"/>
</dbReference>
<comment type="catalytic activity">
    <reaction evidence="1">
        <text>ATP = 3',5'-cyclic AMP + diphosphate</text>
        <dbReference type="Rhea" id="RHEA:15389"/>
        <dbReference type="ChEBI" id="CHEBI:30616"/>
        <dbReference type="ChEBI" id="CHEBI:33019"/>
        <dbReference type="ChEBI" id="CHEBI:58165"/>
        <dbReference type="EC" id="4.6.1.1"/>
    </reaction>
</comment>
<feature type="domain" description="Guanylate cyclase" evidence="14">
    <location>
        <begin position="215"/>
        <end position="339"/>
    </location>
</feature>
<keyword evidence="16" id="KW-1185">Reference proteome</keyword>
<evidence type="ECO:0000256" key="7">
    <source>
        <dbReference type="ARBA" id="ARBA00022840"/>
    </source>
</evidence>
<dbReference type="PANTHER" id="PTHR45627:SF12">
    <property type="entry name" value="ADENYLATE CYCLASE TYPE 2"/>
    <property type="match status" value="1"/>
</dbReference>
<dbReference type="EMBL" id="JAHDYR010000005">
    <property type="protein sequence ID" value="KAG9396616.1"/>
    <property type="molecule type" value="Genomic_DNA"/>
</dbReference>
<proteinExistence type="predicted"/>
<dbReference type="GO" id="GO:0004016">
    <property type="term" value="F:adenylate cyclase activity"/>
    <property type="evidence" value="ECO:0007669"/>
    <property type="project" value="UniProtKB-EC"/>
</dbReference>
<keyword evidence="10 13" id="KW-0472">Membrane</keyword>
<evidence type="ECO:0000256" key="11">
    <source>
        <dbReference type="ARBA" id="ARBA00023239"/>
    </source>
</evidence>
<accession>A0A8J6AWI3</accession>
<evidence type="ECO:0000313" key="15">
    <source>
        <dbReference type="EMBL" id="KAG9396616.1"/>
    </source>
</evidence>
<dbReference type="GO" id="GO:0005886">
    <property type="term" value="C:plasma membrane"/>
    <property type="evidence" value="ECO:0007669"/>
    <property type="project" value="TreeGrafter"/>
</dbReference>
<evidence type="ECO:0000256" key="8">
    <source>
        <dbReference type="ARBA" id="ARBA00022842"/>
    </source>
</evidence>
<dbReference type="Gene3D" id="3.30.70.1230">
    <property type="entry name" value="Nucleotide cyclase"/>
    <property type="match status" value="2"/>
</dbReference>
<dbReference type="InterPro" id="IPR029787">
    <property type="entry name" value="Nucleotide_cyclase"/>
</dbReference>
<dbReference type="PROSITE" id="PS50125">
    <property type="entry name" value="GUANYLATE_CYCLASE_2"/>
    <property type="match status" value="2"/>
</dbReference>
<dbReference type="GO" id="GO:0035556">
    <property type="term" value="P:intracellular signal transduction"/>
    <property type="evidence" value="ECO:0007669"/>
    <property type="project" value="InterPro"/>
</dbReference>
<evidence type="ECO:0000256" key="3">
    <source>
        <dbReference type="ARBA" id="ARBA00012201"/>
    </source>
</evidence>
<dbReference type="GO" id="GO:0005524">
    <property type="term" value="F:ATP binding"/>
    <property type="evidence" value="ECO:0007669"/>
    <property type="project" value="UniProtKB-KW"/>
</dbReference>
<evidence type="ECO:0000256" key="1">
    <source>
        <dbReference type="ARBA" id="ARBA00001593"/>
    </source>
</evidence>
<dbReference type="GO" id="GO:0046872">
    <property type="term" value="F:metal ion binding"/>
    <property type="evidence" value="ECO:0007669"/>
    <property type="project" value="UniProtKB-KW"/>
</dbReference>
<feature type="region of interest" description="Disordered" evidence="12">
    <location>
        <begin position="406"/>
        <end position="444"/>
    </location>
</feature>
<dbReference type="GO" id="GO:0007189">
    <property type="term" value="P:adenylate cyclase-activating G protein-coupled receptor signaling pathway"/>
    <property type="evidence" value="ECO:0007669"/>
    <property type="project" value="TreeGrafter"/>
</dbReference>
<dbReference type="SUPFAM" id="SSF55073">
    <property type="entry name" value="Nucleotide cyclase"/>
    <property type="match status" value="2"/>
</dbReference>
<keyword evidence="7" id="KW-0067">ATP-binding</keyword>
<feature type="domain" description="Guanylate cyclase" evidence="14">
    <location>
        <begin position="727"/>
        <end position="857"/>
    </location>
</feature>
<sequence>MAALFIIISNAVMLISDATGRTHETMLDLSFLLMGVTRASSIVIAPFVILIELAMPNFLLRIPAYHVLITLLLLYSTMLYWLLLYQFAHRPWPYLVTPNHWTLFILLCGWVIPSLQVTLLAVEAMLFNLAAAGVLLVMDGWSSRIPLQLGLNFVAIVLAVVLQTRQNFSLRKTHRASTSTIALAQQVQLREEAIQNHLLATVPAHILSRLEAGESTAVSDYPASCIIFLTVMPRRSLPLDAEVTLLNECFLLITEFVRGYGLIRVKTVGHTLMLFTDTIIPSDLSHLLISMYDPISFIATPVALKAGVAVGPVSGGVIGKLRFQFDVWGTVVNAAARMESLARAGSVVLTEAAFKVILSDPGEALQMAPVAVKGLGTMQPWVMPLLTNEVSDDESIEELTLSPASGLSSAVSTPRGLHSRSHSRFDLTLGTPRSSNNTPRASTREMTDLPSVLADLTHVAKKFEFSYIREGFVDGSVQREFRAFACARSTSRLSPLVLVLAAMTVLIHDIDFIFFFDNKATATFTWAGVAVALATFCASCVCAGVLAAIIGKPHPISAAVALYCDLAIFFIHNTLFCAAIRYASADYAIEIDAYLSLVTASIFLRACMATFFDFVAEPFNVIAFGSMYLCNALVFGLASGWALHAGVGGAASHVINLVIIAVFGMKIRMTRCGLIFRTQSIAEETSQRVHVLENRKVALLELIYPKRVCDCVLAGRQYGPEFFQGVGVLVFDVVDFTHWSSTHGSVETIEMLNWLYHLCDMEVVRMAGKGVNKIKTCGDAYIIACGAPEPCDLPVDTLVKLAFLLAARMEAENENWPDIRCRFGISYGDAMGAVMGCAQTSIFDLFGPTVTEAERMQAAGEPGKVMLSARAERHWTEGALRAYHIVQPVAGGYLVTRAGE</sequence>
<dbReference type="GO" id="GO:0009190">
    <property type="term" value="P:cyclic nucleotide biosynthetic process"/>
    <property type="evidence" value="ECO:0007669"/>
    <property type="project" value="InterPro"/>
</dbReference>